<dbReference type="PANTHER" id="PTHR32234:SF3">
    <property type="entry name" value="SUPPRESSION OF COPPER SENSITIVITY PROTEIN"/>
    <property type="match status" value="1"/>
</dbReference>
<dbReference type="PANTHER" id="PTHR32234">
    <property type="entry name" value="THIOL:DISULFIDE INTERCHANGE PROTEIN DSBD"/>
    <property type="match status" value="1"/>
</dbReference>
<dbReference type="InterPro" id="IPR035671">
    <property type="entry name" value="DsbD_gamma"/>
</dbReference>
<feature type="chain" id="PRO_5045465489" evidence="8">
    <location>
        <begin position="28"/>
        <end position="579"/>
    </location>
</feature>
<feature type="transmembrane region" description="Helical" evidence="7">
    <location>
        <begin position="340"/>
        <end position="363"/>
    </location>
</feature>
<feature type="transmembrane region" description="Helical" evidence="7">
    <location>
        <begin position="434"/>
        <end position="452"/>
    </location>
</feature>
<keyword evidence="2" id="KW-1003">Cell membrane</keyword>
<dbReference type="Pfam" id="PF13899">
    <property type="entry name" value="Thioredoxin_7"/>
    <property type="match status" value="1"/>
</dbReference>
<feature type="domain" description="Thioredoxin" evidence="9">
    <location>
        <begin position="439"/>
        <end position="579"/>
    </location>
</feature>
<feature type="transmembrane region" description="Helical" evidence="7">
    <location>
        <begin position="310"/>
        <end position="334"/>
    </location>
</feature>
<organism evidence="10 11">
    <name type="scientific">Candidatus Paraluminiphilus aquimaris</name>
    <dbReference type="NCBI Taxonomy" id="2518994"/>
    <lineage>
        <taxon>Bacteria</taxon>
        <taxon>Pseudomonadati</taxon>
        <taxon>Pseudomonadota</taxon>
        <taxon>Gammaproteobacteria</taxon>
        <taxon>Cellvibrionales</taxon>
        <taxon>Halieaceae</taxon>
        <taxon>Candidatus Paraluminiphilus</taxon>
    </lineage>
</organism>
<keyword evidence="6 7" id="KW-0472">Membrane</keyword>
<gene>
    <name evidence="10" type="ORF">E0F26_04115</name>
</gene>
<evidence type="ECO:0000256" key="5">
    <source>
        <dbReference type="ARBA" id="ARBA00022989"/>
    </source>
</evidence>
<feature type="transmembrane region" description="Helical" evidence="7">
    <location>
        <begin position="384"/>
        <end position="401"/>
    </location>
</feature>
<feature type="transmembrane region" description="Helical" evidence="7">
    <location>
        <begin position="270"/>
        <end position="289"/>
    </location>
</feature>
<dbReference type="Gene3D" id="3.40.30.10">
    <property type="entry name" value="Glutaredoxin"/>
    <property type="match status" value="1"/>
</dbReference>
<keyword evidence="5 7" id="KW-1133">Transmembrane helix</keyword>
<dbReference type="InterPro" id="IPR028250">
    <property type="entry name" value="DsbDN"/>
</dbReference>
<sequence length="579" mass="61510">MHLGRTRTLLASLCLIALAIGTFSAQAQSPLSAYTQQQTEFLPVDEAYELSVIGTTERGALLQWLIAPDYYLYRHAFAAKARTSSQDIEVALSIPDGLAKTDEFFGDVEVYYGALDASVELAESAELIELSITYQGCADAGLCYPPETKTFLWHTASGEVQKGKLSPTVLDTNAPQDSGDGEDFGLIAALVFALLGGVILNIMPCVFPILSLKALSFTRGDAQSHRRSSLVYSAGVIVSFVGMAAVLIAIQQTGKLIGWGFQLQNTGFVIGLAYLFTLMGLSLNGLLHFGTSMMNVGQSLTEKDGDAGSFFTGILAVVVASPCTAPFMGSALGYALTQPIYITLLVFASLGLGMALPMVILSYSDAAVKVLPKPGPWMDTAKNVLAFPLYLTSVWLLWVAGNQSGVNTMAMALSGLVLLAMAAYLYGETPVRKAVTALLVIAAVLLAIPQSGSRDGGTGARKLSEGQVAYSAATLASYREAGKPVFVDVTADWCITCLANEAAVLFTPEIEAAFLAADLPYMIADWTDYDADIGEFVKSHGRSGIPLYVMYPRGTGSDPVILPQLLTRDIVLSAIEKAQ</sequence>
<dbReference type="PROSITE" id="PS51352">
    <property type="entry name" value="THIOREDOXIN_2"/>
    <property type="match status" value="1"/>
</dbReference>
<keyword evidence="4" id="KW-0201">Cytochrome c-type biogenesis</keyword>
<dbReference type="RefSeq" id="WP_279242780.1">
    <property type="nucleotide sequence ID" value="NZ_CP036501.1"/>
</dbReference>
<comment type="subcellular location">
    <subcellularLocation>
        <location evidence="1">Cell membrane</location>
        <topology evidence="1">Multi-pass membrane protein</topology>
    </subcellularLocation>
</comment>
<dbReference type="EMBL" id="CP036501">
    <property type="protein sequence ID" value="UZP73979.1"/>
    <property type="molecule type" value="Genomic_DNA"/>
</dbReference>
<dbReference type="InterPro" id="IPR013766">
    <property type="entry name" value="Thioredoxin_domain"/>
</dbReference>
<dbReference type="Pfam" id="PF02683">
    <property type="entry name" value="DsbD_TM"/>
    <property type="match status" value="1"/>
</dbReference>
<keyword evidence="11" id="KW-1185">Reference proteome</keyword>
<name>A0ABY6Q5U5_9GAMM</name>
<evidence type="ECO:0000256" key="4">
    <source>
        <dbReference type="ARBA" id="ARBA00022748"/>
    </source>
</evidence>
<dbReference type="Gene3D" id="2.60.40.1250">
    <property type="entry name" value="Thiol:disulfide interchange protein DsbD, N-terminal domain"/>
    <property type="match status" value="1"/>
</dbReference>
<dbReference type="Proteomes" id="UP001317963">
    <property type="component" value="Chromosome"/>
</dbReference>
<evidence type="ECO:0000313" key="11">
    <source>
        <dbReference type="Proteomes" id="UP001317963"/>
    </source>
</evidence>
<feature type="signal peptide" evidence="8">
    <location>
        <begin position="1"/>
        <end position="27"/>
    </location>
</feature>
<dbReference type="InterPro" id="IPR036249">
    <property type="entry name" value="Thioredoxin-like_sf"/>
</dbReference>
<proteinExistence type="predicted"/>
<feature type="transmembrane region" description="Helical" evidence="7">
    <location>
        <begin position="407"/>
        <end position="427"/>
    </location>
</feature>
<evidence type="ECO:0000256" key="1">
    <source>
        <dbReference type="ARBA" id="ARBA00004651"/>
    </source>
</evidence>
<evidence type="ECO:0000259" key="9">
    <source>
        <dbReference type="PROSITE" id="PS51352"/>
    </source>
</evidence>
<evidence type="ECO:0000256" key="6">
    <source>
        <dbReference type="ARBA" id="ARBA00023136"/>
    </source>
</evidence>
<keyword evidence="8" id="KW-0732">Signal</keyword>
<dbReference type="InterPro" id="IPR036929">
    <property type="entry name" value="DsbDN_sf"/>
</dbReference>
<evidence type="ECO:0000256" key="7">
    <source>
        <dbReference type="SAM" id="Phobius"/>
    </source>
</evidence>
<evidence type="ECO:0000256" key="3">
    <source>
        <dbReference type="ARBA" id="ARBA00022692"/>
    </source>
</evidence>
<dbReference type="CDD" id="cd02953">
    <property type="entry name" value="DsbDgamma"/>
    <property type="match status" value="1"/>
</dbReference>
<evidence type="ECO:0000256" key="8">
    <source>
        <dbReference type="SAM" id="SignalP"/>
    </source>
</evidence>
<dbReference type="Pfam" id="PF11412">
    <property type="entry name" value="DsbD_N"/>
    <property type="match status" value="1"/>
</dbReference>
<keyword evidence="3 7" id="KW-0812">Transmembrane</keyword>
<protein>
    <submittedName>
        <fullName evidence="10">Protein-disulfide reductase DsbD</fullName>
    </submittedName>
</protein>
<dbReference type="SUPFAM" id="SSF74863">
    <property type="entry name" value="Thiol:disulfide interchange protein DsbD, N-terminal domain (DsbD-alpha)"/>
    <property type="match status" value="1"/>
</dbReference>
<evidence type="ECO:0000313" key="10">
    <source>
        <dbReference type="EMBL" id="UZP73979.1"/>
    </source>
</evidence>
<feature type="transmembrane region" description="Helical" evidence="7">
    <location>
        <begin position="230"/>
        <end position="250"/>
    </location>
</feature>
<feature type="transmembrane region" description="Helical" evidence="7">
    <location>
        <begin position="184"/>
        <end position="210"/>
    </location>
</feature>
<accession>A0ABY6Q5U5</accession>
<reference evidence="10 11" key="1">
    <citation type="submission" date="2019-02" db="EMBL/GenBank/DDBJ databases">
        <title>Halieaceae_genomes.</title>
        <authorList>
            <person name="Li S.-H."/>
        </authorList>
    </citation>
    <scope>NUCLEOTIDE SEQUENCE [LARGE SCALE GENOMIC DNA]</scope>
    <source>
        <strain evidence="10 11">JH123</strain>
    </source>
</reference>
<evidence type="ECO:0000256" key="2">
    <source>
        <dbReference type="ARBA" id="ARBA00022475"/>
    </source>
</evidence>
<dbReference type="SUPFAM" id="SSF52833">
    <property type="entry name" value="Thioredoxin-like"/>
    <property type="match status" value="1"/>
</dbReference>
<dbReference type="InterPro" id="IPR003834">
    <property type="entry name" value="Cyt_c_assmbl_TM_dom"/>
</dbReference>